<accession>Q4SAB6</accession>
<organism evidence="2">
    <name type="scientific">Tetraodon nigroviridis</name>
    <name type="common">Spotted green pufferfish</name>
    <name type="synonym">Chelonodon nigroviridis</name>
    <dbReference type="NCBI Taxonomy" id="99883"/>
    <lineage>
        <taxon>Eukaryota</taxon>
        <taxon>Metazoa</taxon>
        <taxon>Chordata</taxon>
        <taxon>Craniata</taxon>
        <taxon>Vertebrata</taxon>
        <taxon>Euteleostomi</taxon>
        <taxon>Actinopterygii</taxon>
        <taxon>Neopterygii</taxon>
        <taxon>Teleostei</taxon>
        <taxon>Neoteleostei</taxon>
        <taxon>Acanthomorphata</taxon>
        <taxon>Eupercaria</taxon>
        <taxon>Tetraodontiformes</taxon>
        <taxon>Tetradontoidea</taxon>
        <taxon>Tetraodontidae</taxon>
        <taxon>Tetraodon</taxon>
    </lineage>
</organism>
<evidence type="ECO:0000313" key="2">
    <source>
        <dbReference type="EMBL" id="CAG02416.1"/>
    </source>
</evidence>
<dbReference type="AlphaFoldDB" id="Q4SAB6"/>
<proteinExistence type="predicted"/>
<feature type="compositionally biased region" description="Polar residues" evidence="1">
    <location>
        <begin position="10"/>
        <end position="20"/>
    </location>
</feature>
<gene>
    <name evidence="2" type="ORF">GSTENG00021531001</name>
</gene>
<dbReference type="EMBL" id="CAAE01014691">
    <property type="protein sequence ID" value="CAG02416.1"/>
    <property type="molecule type" value="Genomic_DNA"/>
</dbReference>
<feature type="compositionally biased region" description="Low complexity" evidence="1">
    <location>
        <begin position="56"/>
        <end position="65"/>
    </location>
</feature>
<name>Q4SAB6_TETNG</name>
<dbReference type="KEGG" id="tng:GSTEN00021531G001"/>
<sequence>MMCEVMPTISEDTALSQRGSPEQRLGPGLALRAADGQHAGREGPAAGHAEGDAGEPEPGAAAPAGRHLRPRLSAAPAQLRPAAGKPPPPLPAGFCLFVGMSL</sequence>
<reference evidence="2" key="1">
    <citation type="journal article" date="2004" name="Nature">
        <title>Genome duplication in the teleost fish Tetraodon nigroviridis reveals the early vertebrate proto-karyotype.</title>
        <authorList>
            <person name="Jaillon O."/>
            <person name="Aury J.-M."/>
            <person name="Brunet F."/>
            <person name="Petit J.-L."/>
            <person name="Stange-Thomann N."/>
            <person name="Mauceli E."/>
            <person name="Bouneau L."/>
            <person name="Fischer C."/>
            <person name="Ozouf-Costaz C."/>
            <person name="Bernot A."/>
            <person name="Nicaud S."/>
            <person name="Jaffe D."/>
            <person name="Fisher S."/>
            <person name="Lutfalla G."/>
            <person name="Dossat C."/>
            <person name="Segurens B."/>
            <person name="Dasilva C."/>
            <person name="Salanoubat M."/>
            <person name="Levy M."/>
            <person name="Boudet N."/>
            <person name="Castellano S."/>
            <person name="Anthouard V."/>
            <person name="Jubin C."/>
            <person name="Castelli V."/>
            <person name="Katinka M."/>
            <person name="Vacherie B."/>
            <person name="Biemont C."/>
            <person name="Skalli Z."/>
            <person name="Cattolico L."/>
            <person name="Poulain J."/>
            <person name="De Berardinis V."/>
            <person name="Cruaud C."/>
            <person name="Duprat S."/>
            <person name="Brottier P."/>
            <person name="Coutanceau J.-P."/>
            <person name="Gouzy J."/>
            <person name="Parra G."/>
            <person name="Lardier G."/>
            <person name="Chapple C."/>
            <person name="McKernan K.J."/>
            <person name="McEwan P."/>
            <person name="Bosak S."/>
            <person name="Kellis M."/>
            <person name="Volff J.-N."/>
            <person name="Guigo R."/>
            <person name="Zody M.C."/>
            <person name="Mesirov J."/>
            <person name="Lindblad-Toh K."/>
            <person name="Birren B."/>
            <person name="Nusbaum C."/>
            <person name="Kahn D."/>
            <person name="Robinson-Rechavi M."/>
            <person name="Laudet V."/>
            <person name="Schachter V."/>
            <person name="Quetier F."/>
            <person name="Saurin W."/>
            <person name="Scarpelli C."/>
            <person name="Wincker P."/>
            <person name="Lander E.S."/>
            <person name="Weissenbach J."/>
            <person name="Roest Crollius H."/>
        </authorList>
    </citation>
    <scope>NUCLEOTIDE SEQUENCE [LARGE SCALE GENOMIC DNA]</scope>
</reference>
<dbReference type="OrthoDB" id="2132119at2759"/>
<protein>
    <submittedName>
        <fullName evidence="2">(spotted green pufferfish) hypothetical protein</fullName>
    </submittedName>
</protein>
<feature type="region of interest" description="Disordered" evidence="1">
    <location>
        <begin position="1"/>
        <end position="90"/>
    </location>
</feature>
<evidence type="ECO:0000256" key="1">
    <source>
        <dbReference type="SAM" id="MobiDB-lite"/>
    </source>
</evidence>
<comment type="caution">
    <text evidence="2">The sequence shown here is derived from an EMBL/GenBank/DDBJ whole genome shotgun (WGS) entry which is preliminary data.</text>
</comment>
<reference evidence="2" key="2">
    <citation type="submission" date="2004-02" db="EMBL/GenBank/DDBJ databases">
        <authorList>
            <consortium name="Genoscope"/>
            <consortium name="Whitehead Institute Centre for Genome Research"/>
        </authorList>
    </citation>
    <scope>NUCLEOTIDE SEQUENCE</scope>
</reference>